<sequence length="374" mass="40981">MGAYILRRLLLMIPTLVGIMAINFVIIQFAPGGPVERVIAQLQGTDVSATSRISGGGSDMLGGGNDSSGGSGAASADAVSSKYRGAQGLDPEFIAELEAQFGFDKPPFERFLNMLWNYARFDFGESYFRDIRIIDLIAEKLPVSISLGLWMTLISYLVSIPLGIRKAVSDGSRFDVWTSGVVVVAYAIPGFLFAVLLIVLFAGGSFWDIFPLRGLVSDNWESLSWPARIADYFWHLALPLTAMVLSAFATTTLLTKNSFLDEIRKQYVITAKAKGLNESQVLYGHVFRNAMLIVVAGFPGAFISSFFAGSLLIETIFSLDGLGLLGFESVINRDYAVVFATLYIFSLMGLLVNLISDLTYTWIDPRIDFESREV</sequence>
<feature type="transmembrane region" description="Helical" evidence="7">
    <location>
        <begin position="335"/>
        <end position="356"/>
    </location>
</feature>
<proteinExistence type="inferred from homology"/>
<evidence type="ECO:0000256" key="3">
    <source>
        <dbReference type="ARBA" id="ARBA00022475"/>
    </source>
</evidence>
<dbReference type="InterPro" id="IPR035906">
    <property type="entry name" value="MetI-like_sf"/>
</dbReference>
<keyword evidence="4 7" id="KW-0812">Transmembrane</keyword>
<organism evidence="10 11">
    <name type="scientific">Roseibium porphyridii</name>
    <dbReference type="NCBI Taxonomy" id="2866279"/>
    <lineage>
        <taxon>Bacteria</taxon>
        <taxon>Pseudomonadati</taxon>
        <taxon>Pseudomonadota</taxon>
        <taxon>Alphaproteobacteria</taxon>
        <taxon>Hyphomicrobiales</taxon>
        <taxon>Stappiaceae</taxon>
        <taxon>Roseibium</taxon>
    </lineage>
</organism>
<name>A0ABY8F2S6_9HYPH</name>
<keyword evidence="5 7" id="KW-1133">Transmembrane helix</keyword>
<evidence type="ECO:0000259" key="9">
    <source>
        <dbReference type="PROSITE" id="PS50928"/>
    </source>
</evidence>
<feature type="transmembrane region" description="Helical" evidence="7">
    <location>
        <begin position="290"/>
        <end position="313"/>
    </location>
</feature>
<keyword evidence="2 7" id="KW-0813">Transport</keyword>
<dbReference type="NCBIfam" id="NF011712">
    <property type="entry name" value="PRK15133.1"/>
    <property type="match status" value="1"/>
</dbReference>
<protein>
    <submittedName>
        <fullName evidence="10">Microcin C ABC transporter permease YejB</fullName>
    </submittedName>
</protein>
<comment type="subcellular location">
    <subcellularLocation>
        <location evidence="1 7">Cell membrane</location>
        <topology evidence="1 7">Multi-pass membrane protein</topology>
    </subcellularLocation>
</comment>
<gene>
    <name evidence="10" type="ORF">K1718_26850</name>
</gene>
<feature type="compositionally biased region" description="Gly residues" evidence="8">
    <location>
        <begin position="54"/>
        <end position="72"/>
    </location>
</feature>
<feature type="transmembrane region" description="Helical" evidence="7">
    <location>
        <begin position="9"/>
        <end position="30"/>
    </location>
</feature>
<feature type="region of interest" description="Disordered" evidence="8">
    <location>
        <begin position="50"/>
        <end position="73"/>
    </location>
</feature>
<evidence type="ECO:0000256" key="6">
    <source>
        <dbReference type="ARBA" id="ARBA00023136"/>
    </source>
</evidence>
<dbReference type="PROSITE" id="PS50928">
    <property type="entry name" value="ABC_TM1"/>
    <property type="match status" value="1"/>
</dbReference>
<evidence type="ECO:0000256" key="2">
    <source>
        <dbReference type="ARBA" id="ARBA00022448"/>
    </source>
</evidence>
<reference evidence="10 11" key="1">
    <citation type="submission" date="2023-03" db="EMBL/GenBank/DDBJ databases">
        <title>Roseibium porphyridii sp. nov. and Roseibium rhodosorbium sp. nov. isolated from marine algae, Porphyridium cruentum and Rhodosorus marinus, respectively.</title>
        <authorList>
            <person name="Lee M.W."/>
            <person name="Choi B.J."/>
            <person name="Lee J.K."/>
            <person name="Choi D.G."/>
            <person name="Baek J.H."/>
            <person name="Bayburt H."/>
            <person name="Kim J.M."/>
            <person name="Han D.M."/>
            <person name="Kim K.H."/>
            <person name="Jeon C.O."/>
        </authorList>
    </citation>
    <scope>NUCLEOTIDE SEQUENCE [LARGE SCALE GENOMIC DNA]</scope>
    <source>
        <strain evidence="10 11">KMA01</strain>
    </source>
</reference>
<dbReference type="Gene3D" id="1.10.3720.10">
    <property type="entry name" value="MetI-like"/>
    <property type="match status" value="1"/>
</dbReference>
<feature type="transmembrane region" description="Helical" evidence="7">
    <location>
        <begin position="176"/>
        <end position="202"/>
    </location>
</feature>
<keyword evidence="3" id="KW-1003">Cell membrane</keyword>
<evidence type="ECO:0000313" key="10">
    <source>
        <dbReference type="EMBL" id="WFE89729.1"/>
    </source>
</evidence>
<keyword evidence="6 7" id="KW-0472">Membrane</keyword>
<accession>A0ABY8F2S6</accession>
<dbReference type="RefSeq" id="WP_152503991.1">
    <property type="nucleotide sequence ID" value="NZ_CP120863.1"/>
</dbReference>
<evidence type="ECO:0000256" key="4">
    <source>
        <dbReference type="ARBA" id="ARBA00022692"/>
    </source>
</evidence>
<comment type="similarity">
    <text evidence="7">Belongs to the binding-protein-dependent transport system permease family.</text>
</comment>
<evidence type="ECO:0000313" key="11">
    <source>
        <dbReference type="Proteomes" id="UP001209803"/>
    </source>
</evidence>
<dbReference type="PANTHER" id="PTHR30465">
    <property type="entry name" value="INNER MEMBRANE ABC TRANSPORTER"/>
    <property type="match status" value="1"/>
</dbReference>
<dbReference type="Proteomes" id="UP001209803">
    <property type="component" value="Chromosome"/>
</dbReference>
<dbReference type="InterPro" id="IPR000515">
    <property type="entry name" value="MetI-like"/>
</dbReference>
<dbReference type="SUPFAM" id="SSF161098">
    <property type="entry name" value="MetI-like"/>
    <property type="match status" value="1"/>
</dbReference>
<feature type="transmembrane region" description="Helical" evidence="7">
    <location>
        <begin position="145"/>
        <end position="164"/>
    </location>
</feature>
<feature type="transmembrane region" description="Helical" evidence="7">
    <location>
        <begin position="232"/>
        <end position="255"/>
    </location>
</feature>
<keyword evidence="11" id="KW-1185">Reference proteome</keyword>
<dbReference type="PANTHER" id="PTHR30465:SF66">
    <property type="entry name" value="INNER MEMBRANE ABC TRANSPORTER PERMEASE PROTEIN YEJB"/>
    <property type="match status" value="1"/>
</dbReference>
<evidence type="ECO:0000256" key="5">
    <source>
        <dbReference type="ARBA" id="ARBA00022989"/>
    </source>
</evidence>
<feature type="domain" description="ABC transmembrane type-1" evidence="9">
    <location>
        <begin position="141"/>
        <end position="356"/>
    </location>
</feature>
<dbReference type="Pfam" id="PF00528">
    <property type="entry name" value="BPD_transp_1"/>
    <property type="match status" value="1"/>
</dbReference>
<evidence type="ECO:0000256" key="1">
    <source>
        <dbReference type="ARBA" id="ARBA00004651"/>
    </source>
</evidence>
<dbReference type="CDD" id="cd06261">
    <property type="entry name" value="TM_PBP2"/>
    <property type="match status" value="1"/>
</dbReference>
<evidence type="ECO:0000256" key="8">
    <source>
        <dbReference type="SAM" id="MobiDB-lite"/>
    </source>
</evidence>
<dbReference type="EMBL" id="CP120863">
    <property type="protein sequence ID" value="WFE89729.1"/>
    <property type="molecule type" value="Genomic_DNA"/>
</dbReference>
<evidence type="ECO:0000256" key="7">
    <source>
        <dbReference type="RuleBase" id="RU363032"/>
    </source>
</evidence>